<proteinExistence type="predicted"/>
<evidence type="ECO:0000256" key="1">
    <source>
        <dbReference type="SAM" id="MobiDB-lite"/>
    </source>
</evidence>
<feature type="region of interest" description="Disordered" evidence="1">
    <location>
        <begin position="1"/>
        <end position="23"/>
    </location>
</feature>
<gene>
    <name evidence="2" type="ORF">GCM10009639_08450</name>
</gene>
<sequence length="276" mass="28133">MSLPSHRQPPTPADAAPPAGRVDPALADRLTDAVLLAGLPVAFGDHGPGVRIRPARPAFDGDPCAGVAALDWLPSPRLSGAAAVAEPGQAAESAREVVETAMTNALAEFLPAFGLETSRDRTGRELRVDGRSVTSGVLTIPPGVLVARPAGPTPAELGLPAGLVAVLRRSAALAGLPLATHLAATGITLAPFAPTGGADDRDGAADLAWNPARRLADLADSALPEAARAATARAAVDGAMRHALGTALRACGTHLRWLHAHQLLRAYGESTSALRR</sequence>
<name>A0ABN1XML3_9ACTN</name>
<evidence type="ECO:0000313" key="2">
    <source>
        <dbReference type="EMBL" id="GAA1385604.1"/>
    </source>
</evidence>
<comment type="caution">
    <text evidence="2">The sequence shown here is derived from an EMBL/GenBank/DDBJ whole genome shotgun (WGS) entry which is preliminary data.</text>
</comment>
<evidence type="ECO:0000313" key="3">
    <source>
        <dbReference type="Proteomes" id="UP001499863"/>
    </source>
</evidence>
<accession>A0ABN1XML3</accession>
<dbReference type="EMBL" id="BAAAKJ010000037">
    <property type="protein sequence ID" value="GAA1385604.1"/>
    <property type="molecule type" value="Genomic_DNA"/>
</dbReference>
<protein>
    <submittedName>
        <fullName evidence="2">Uncharacterized protein</fullName>
    </submittedName>
</protein>
<reference evidence="2 3" key="1">
    <citation type="journal article" date="2019" name="Int. J. Syst. Evol. Microbiol.">
        <title>The Global Catalogue of Microorganisms (GCM) 10K type strain sequencing project: providing services to taxonomists for standard genome sequencing and annotation.</title>
        <authorList>
            <consortium name="The Broad Institute Genomics Platform"/>
            <consortium name="The Broad Institute Genome Sequencing Center for Infectious Disease"/>
            <person name="Wu L."/>
            <person name="Ma J."/>
        </authorList>
    </citation>
    <scope>NUCLEOTIDE SEQUENCE [LARGE SCALE GENOMIC DNA]</scope>
    <source>
        <strain evidence="2 3">JCM 12393</strain>
    </source>
</reference>
<dbReference type="Proteomes" id="UP001499863">
    <property type="component" value="Unassembled WGS sequence"/>
</dbReference>
<organism evidence="2 3">
    <name type="scientific">Kitasatospora putterlickiae</name>
    <dbReference type="NCBI Taxonomy" id="221725"/>
    <lineage>
        <taxon>Bacteria</taxon>
        <taxon>Bacillati</taxon>
        <taxon>Actinomycetota</taxon>
        <taxon>Actinomycetes</taxon>
        <taxon>Kitasatosporales</taxon>
        <taxon>Streptomycetaceae</taxon>
        <taxon>Kitasatospora</taxon>
    </lineage>
</organism>
<keyword evidence="3" id="KW-1185">Reference proteome</keyword>
<dbReference type="RefSeq" id="WP_344325928.1">
    <property type="nucleotide sequence ID" value="NZ_BAAAKJ010000037.1"/>
</dbReference>